<dbReference type="Pfam" id="PF00400">
    <property type="entry name" value="WD40"/>
    <property type="match status" value="2"/>
</dbReference>
<dbReference type="InterPro" id="IPR001680">
    <property type="entry name" value="WD40_rpt"/>
</dbReference>
<keyword evidence="7" id="KW-1185">Reference proteome</keyword>
<evidence type="ECO:0000313" key="7">
    <source>
        <dbReference type="Proteomes" id="UP000707071"/>
    </source>
</evidence>
<organism evidence="6 7">
    <name type="scientific">Claviceps aff. purpurea</name>
    <dbReference type="NCBI Taxonomy" id="1967640"/>
    <lineage>
        <taxon>Eukaryota</taxon>
        <taxon>Fungi</taxon>
        <taxon>Dikarya</taxon>
        <taxon>Ascomycota</taxon>
        <taxon>Pezizomycotina</taxon>
        <taxon>Sordariomycetes</taxon>
        <taxon>Hypocreomycetidae</taxon>
        <taxon>Hypocreales</taxon>
        <taxon>Clavicipitaceae</taxon>
        <taxon>Claviceps</taxon>
    </lineage>
</organism>
<evidence type="ECO:0000256" key="3">
    <source>
        <dbReference type="ARBA" id="ARBA00038344"/>
    </source>
</evidence>
<evidence type="ECO:0000256" key="4">
    <source>
        <dbReference type="PROSITE-ProRule" id="PRU00221"/>
    </source>
</evidence>
<evidence type="ECO:0000256" key="1">
    <source>
        <dbReference type="ARBA" id="ARBA00004906"/>
    </source>
</evidence>
<dbReference type="Gene3D" id="2.130.10.10">
    <property type="entry name" value="YVTN repeat-like/Quinoprotein amine dehydrogenase"/>
    <property type="match status" value="3"/>
</dbReference>
<comment type="similarity">
    <text evidence="3">Belongs to the WD repeat cdt2 family.</text>
</comment>
<feature type="region of interest" description="Disordered" evidence="5">
    <location>
        <begin position="1"/>
        <end position="64"/>
    </location>
</feature>
<feature type="repeat" description="WD" evidence="4">
    <location>
        <begin position="713"/>
        <end position="744"/>
    </location>
</feature>
<feature type="region of interest" description="Disordered" evidence="5">
    <location>
        <begin position="80"/>
        <end position="149"/>
    </location>
</feature>
<dbReference type="PROSITE" id="PS50082">
    <property type="entry name" value="WD_REPEATS_2"/>
    <property type="match status" value="2"/>
</dbReference>
<dbReference type="PANTHER" id="PTHR22852:SF0">
    <property type="entry name" value="DENTICLELESS PROTEIN HOMOLOG"/>
    <property type="match status" value="1"/>
</dbReference>
<feature type="compositionally biased region" description="Basic residues" evidence="5">
    <location>
        <begin position="34"/>
        <end position="43"/>
    </location>
</feature>
<dbReference type="InterPro" id="IPR015943">
    <property type="entry name" value="WD40/YVTN_repeat-like_dom_sf"/>
</dbReference>
<dbReference type="SMART" id="SM00320">
    <property type="entry name" value="WD40"/>
    <property type="match status" value="6"/>
</dbReference>
<name>A0A9P7U2I3_9HYPO</name>
<dbReference type="InterPro" id="IPR036322">
    <property type="entry name" value="WD40_repeat_dom_sf"/>
</dbReference>
<keyword evidence="2" id="KW-0833">Ubl conjugation pathway</keyword>
<dbReference type="GO" id="GO:0030674">
    <property type="term" value="F:protein-macromolecule adaptor activity"/>
    <property type="evidence" value="ECO:0007669"/>
    <property type="project" value="TreeGrafter"/>
</dbReference>
<protein>
    <recommendedName>
        <fullName evidence="8">Lethal(2) denticleless protein</fullName>
    </recommendedName>
</protein>
<gene>
    <name evidence="6" type="ORF">E4U09_000678</name>
</gene>
<dbReference type="InterPro" id="IPR051865">
    <property type="entry name" value="WD-repeat_CDT2_adapter"/>
</dbReference>
<feature type="region of interest" description="Disordered" evidence="5">
    <location>
        <begin position="669"/>
        <end position="701"/>
    </location>
</feature>
<dbReference type="Proteomes" id="UP000707071">
    <property type="component" value="Unassembled WGS sequence"/>
</dbReference>
<comment type="pathway">
    <text evidence="1">Protein modification; protein ubiquitination.</text>
</comment>
<evidence type="ECO:0008006" key="8">
    <source>
        <dbReference type="Google" id="ProtNLM"/>
    </source>
</evidence>
<feature type="compositionally biased region" description="Low complexity" evidence="5">
    <location>
        <begin position="14"/>
        <end position="24"/>
    </location>
</feature>
<feature type="compositionally biased region" description="Basic and acidic residues" evidence="5">
    <location>
        <begin position="676"/>
        <end position="685"/>
    </location>
</feature>
<dbReference type="PANTHER" id="PTHR22852">
    <property type="entry name" value="LETHAL 2 DENTICLELESS PROTEIN RETINOIC ACID-REGULATED NUCLEAR MATRIX-ASSOCIATED PROTEIN"/>
    <property type="match status" value="1"/>
</dbReference>
<evidence type="ECO:0000313" key="6">
    <source>
        <dbReference type="EMBL" id="KAG6303193.1"/>
    </source>
</evidence>
<feature type="compositionally biased region" description="Low complexity" evidence="5">
    <location>
        <begin position="46"/>
        <end position="57"/>
    </location>
</feature>
<feature type="compositionally biased region" description="Basic and acidic residues" evidence="5">
    <location>
        <begin position="111"/>
        <end position="120"/>
    </location>
</feature>
<sequence>MYRNGSPPVADVLPSSPTETSSSPANPFLSPTRTGRRKEKRKPSVTPRRFGRFFTPRSSLATAPRMALGVLNASATNSQMMSPQSLAGDLLSSDPLCPSSPTEGLGQSRVSEGDKRKNSEEQQPTGNKRRRGPNPDNRYPPPTSWVGRRYHMSRDGDVQIHETIKPQPEGADGLDDQRRSVLVGDQQQLQTQLSWKIFNHPDYHRAKLILDQRSFYGLSRSGSTISSQEESFPATPNVRPSELRTNLIQDGYRPKPTRKFRSRGFEAQMLDREHGFGIHAGKQYLQYPYHDSRVHTASFYSQSSDVHHCTAHVGEGETIPFSLASSPTDSTTAIGDESGFVRLLRTRPRQDGVASHLGPEIDEYIKVHDNAIMDLDFSQDGYRLATASGDRTSRIVDVVTSSVAVELAAGHWDSLRQVAFQPGKASGFGLATSDRAGRVQLWDLRCSSMSTLAFSSRGGLSGSSDRDTTIDIVAVNSVNTIDNAHERIVQGVKSSASVTAIQWLPSGREHLLLTASEANASIKLWDTRYIKPRRQAQDMPLACTPEPTHHTWRSYGLTSIALNTDASRLYAVCKDSTIYAYSTAHLMLGHAPELQDNMPKRRPNGGINGLGPLYGFKHDQFRASSFYIKCALRPASASASDNQSELLAVGSANNCAILFPTDEKYMRTTWSQRSRPHAEAPEKGPKNPPPSSCSSSFPSGSSIPILRTGTPLVRGHSREVTNVSWSRDGDLVTASDDYWVRRWSTSLRDQARHLRTVGEFGGERYMAGWADVASDWDMDDE</sequence>
<reference evidence="6 7" key="1">
    <citation type="journal article" date="2020" name="bioRxiv">
        <title>Whole genome comparisons of ergot fungi reveals the divergence and evolution of species within the genus Claviceps are the result of varying mechanisms driving genome evolution and host range expansion.</title>
        <authorList>
            <person name="Wyka S.A."/>
            <person name="Mondo S.J."/>
            <person name="Liu M."/>
            <person name="Dettman J."/>
            <person name="Nalam V."/>
            <person name="Broders K.D."/>
        </authorList>
    </citation>
    <scope>NUCLEOTIDE SEQUENCE [LARGE SCALE GENOMIC DNA]</scope>
    <source>
        <strain evidence="6 7">Clav52</strain>
    </source>
</reference>
<dbReference type="GO" id="GO:0005634">
    <property type="term" value="C:nucleus"/>
    <property type="evidence" value="ECO:0007669"/>
    <property type="project" value="TreeGrafter"/>
</dbReference>
<feature type="compositionally biased region" description="Low complexity" evidence="5">
    <location>
        <begin position="692"/>
        <end position="701"/>
    </location>
</feature>
<dbReference type="EMBL" id="SRRH01000012">
    <property type="protein sequence ID" value="KAG6303193.1"/>
    <property type="molecule type" value="Genomic_DNA"/>
</dbReference>
<keyword evidence="4" id="KW-0853">WD repeat</keyword>
<feature type="repeat" description="WD" evidence="4">
    <location>
        <begin position="365"/>
        <end position="406"/>
    </location>
</feature>
<evidence type="ECO:0000256" key="5">
    <source>
        <dbReference type="SAM" id="MobiDB-lite"/>
    </source>
</evidence>
<proteinExistence type="inferred from homology"/>
<accession>A0A9P7U2I3</accession>
<evidence type="ECO:0000256" key="2">
    <source>
        <dbReference type="ARBA" id="ARBA00022786"/>
    </source>
</evidence>
<dbReference type="SUPFAM" id="SSF50978">
    <property type="entry name" value="WD40 repeat-like"/>
    <property type="match status" value="1"/>
</dbReference>
<dbReference type="GO" id="GO:0043161">
    <property type="term" value="P:proteasome-mediated ubiquitin-dependent protein catabolic process"/>
    <property type="evidence" value="ECO:0007669"/>
    <property type="project" value="TreeGrafter"/>
</dbReference>
<feature type="compositionally biased region" description="Low complexity" evidence="5">
    <location>
        <begin position="89"/>
        <end position="101"/>
    </location>
</feature>
<comment type="caution">
    <text evidence="6">The sequence shown here is derived from an EMBL/GenBank/DDBJ whole genome shotgun (WGS) entry which is preliminary data.</text>
</comment>
<dbReference type="AlphaFoldDB" id="A0A9P7U2I3"/>